<dbReference type="AlphaFoldDB" id="A0A8S9QZ56"/>
<evidence type="ECO:0000313" key="4">
    <source>
        <dbReference type="Proteomes" id="UP000712600"/>
    </source>
</evidence>
<feature type="region of interest" description="Disordered" evidence="1">
    <location>
        <begin position="1"/>
        <end position="74"/>
    </location>
</feature>
<proteinExistence type="predicted"/>
<feature type="region of interest" description="Disordered" evidence="1">
    <location>
        <begin position="104"/>
        <end position="134"/>
    </location>
</feature>
<evidence type="ECO:0000256" key="1">
    <source>
        <dbReference type="SAM" id="MobiDB-lite"/>
    </source>
</evidence>
<protein>
    <recommendedName>
        <fullName evidence="2">Arabidopsis retrotransposon Orf1 C-terminal domain-containing protein</fullName>
    </recommendedName>
</protein>
<feature type="compositionally biased region" description="Basic and acidic residues" evidence="1">
    <location>
        <begin position="1"/>
        <end position="12"/>
    </location>
</feature>
<name>A0A8S9QZ56_BRACR</name>
<gene>
    <name evidence="3" type="ORF">F2Q69_00014827</name>
</gene>
<comment type="caution">
    <text evidence="3">The sequence shown here is derived from an EMBL/GenBank/DDBJ whole genome shotgun (WGS) entry which is preliminary data.</text>
</comment>
<accession>A0A8S9QZ56</accession>
<feature type="compositionally biased region" description="Low complexity" evidence="1">
    <location>
        <begin position="41"/>
        <end position="59"/>
    </location>
</feature>
<feature type="compositionally biased region" description="Basic and acidic residues" evidence="1">
    <location>
        <begin position="62"/>
        <end position="71"/>
    </location>
</feature>
<dbReference type="EMBL" id="QGKX02000996">
    <property type="protein sequence ID" value="KAF3554595.1"/>
    <property type="molecule type" value="Genomic_DNA"/>
</dbReference>
<feature type="compositionally biased region" description="Polar residues" evidence="1">
    <location>
        <begin position="113"/>
        <end position="122"/>
    </location>
</feature>
<organism evidence="3 4">
    <name type="scientific">Brassica cretica</name>
    <name type="common">Mustard</name>
    <dbReference type="NCBI Taxonomy" id="69181"/>
    <lineage>
        <taxon>Eukaryota</taxon>
        <taxon>Viridiplantae</taxon>
        <taxon>Streptophyta</taxon>
        <taxon>Embryophyta</taxon>
        <taxon>Tracheophyta</taxon>
        <taxon>Spermatophyta</taxon>
        <taxon>Magnoliopsida</taxon>
        <taxon>eudicotyledons</taxon>
        <taxon>Gunneridae</taxon>
        <taxon>Pentapetalae</taxon>
        <taxon>rosids</taxon>
        <taxon>malvids</taxon>
        <taxon>Brassicales</taxon>
        <taxon>Brassicaceae</taxon>
        <taxon>Brassiceae</taxon>
        <taxon>Brassica</taxon>
    </lineage>
</organism>
<feature type="compositionally biased region" description="Basic and acidic residues" evidence="1">
    <location>
        <begin position="22"/>
        <end position="38"/>
    </location>
</feature>
<evidence type="ECO:0000313" key="3">
    <source>
        <dbReference type="EMBL" id="KAF3554595.1"/>
    </source>
</evidence>
<sequence length="347" mass="39102">MVATEDRAEAPKYRSGNASTDQAKDGENPEDHPRELRTSSRRQCSSQSISTTQCSSTSTVKDGTRSPHNDTTRSSTLRSFLLDSVIRRPFLLLGSIPTCSRRSMPWGFLPSATKRTSSTQTSSDKRSPQPKSAMTTLQHQHMRTVLSHSWPTASSAHSRLTSSTKYMRSQMSEGAYQSQIRNPTLRVIVKIFSNLLSAKDQTSKVTKGELQMLDCLLRTENKKDRCGSLLPPLFKHFGINLRAYAVNYSIEYVDTPNLIACHILRDETTYKFADKEGNMLHCKLPQPHLTNFSSIDNIRFLPDPEFLCADPRAPTTDADMDDVEDITLIFRVFNGFKLVLEQLNGRF</sequence>
<reference evidence="3" key="1">
    <citation type="submission" date="2019-12" db="EMBL/GenBank/DDBJ databases">
        <title>Genome sequencing and annotation of Brassica cretica.</title>
        <authorList>
            <person name="Studholme D.J."/>
            <person name="Sarris P."/>
        </authorList>
    </citation>
    <scope>NUCLEOTIDE SEQUENCE</scope>
    <source>
        <strain evidence="3">PFS-109/04</strain>
        <tissue evidence="3">Leaf</tissue>
    </source>
</reference>
<dbReference type="Pfam" id="PF03078">
    <property type="entry name" value="ATHILA"/>
    <property type="match status" value="1"/>
</dbReference>
<dbReference type="Proteomes" id="UP000712600">
    <property type="component" value="Unassembled WGS sequence"/>
</dbReference>
<evidence type="ECO:0000259" key="2">
    <source>
        <dbReference type="Pfam" id="PF03078"/>
    </source>
</evidence>
<dbReference type="InterPro" id="IPR004312">
    <property type="entry name" value="ATHILA_Orf1_C"/>
</dbReference>
<feature type="domain" description="Arabidopsis retrotransposon Orf1 C-terminal" evidence="2">
    <location>
        <begin position="227"/>
        <end position="316"/>
    </location>
</feature>